<feature type="compositionally biased region" description="Acidic residues" evidence="1">
    <location>
        <begin position="14"/>
        <end position="23"/>
    </location>
</feature>
<sequence>METDGTFVPYNSSNEDEDDKDSEMVIDQEGSSVVVSSGRHKKIDKDIENAEPETLPTSMVIDGNVQLNRAIKKSSQEEQTSCKETSKTY</sequence>
<dbReference type="Proteomes" id="UP000230423">
    <property type="component" value="Unassembled WGS sequence"/>
</dbReference>
<evidence type="ECO:0000313" key="3">
    <source>
        <dbReference type="Proteomes" id="UP000230423"/>
    </source>
</evidence>
<accession>A0A2G9TU89</accession>
<organism evidence="2 3">
    <name type="scientific">Teladorsagia circumcincta</name>
    <name type="common">Brown stomach worm</name>
    <name type="synonym">Ostertagia circumcincta</name>
    <dbReference type="NCBI Taxonomy" id="45464"/>
    <lineage>
        <taxon>Eukaryota</taxon>
        <taxon>Metazoa</taxon>
        <taxon>Ecdysozoa</taxon>
        <taxon>Nematoda</taxon>
        <taxon>Chromadorea</taxon>
        <taxon>Rhabditida</taxon>
        <taxon>Rhabditina</taxon>
        <taxon>Rhabditomorpha</taxon>
        <taxon>Strongyloidea</taxon>
        <taxon>Trichostrongylidae</taxon>
        <taxon>Teladorsagia</taxon>
    </lineage>
</organism>
<name>A0A2G9TU89_TELCI</name>
<protein>
    <submittedName>
        <fullName evidence="2">Uncharacterized protein</fullName>
    </submittedName>
</protein>
<dbReference type="OrthoDB" id="5870457at2759"/>
<evidence type="ECO:0000256" key="1">
    <source>
        <dbReference type="SAM" id="MobiDB-lite"/>
    </source>
</evidence>
<keyword evidence="3" id="KW-1185">Reference proteome</keyword>
<dbReference type="AlphaFoldDB" id="A0A2G9TU89"/>
<gene>
    <name evidence="2" type="ORF">TELCIR_17664</name>
</gene>
<proteinExistence type="predicted"/>
<reference evidence="2 3" key="1">
    <citation type="submission" date="2015-09" db="EMBL/GenBank/DDBJ databases">
        <title>Draft genome of the parasitic nematode Teladorsagia circumcincta isolate WARC Sus (inbred).</title>
        <authorList>
            <person name="Mitreva M."/>
        </authorList>
    </citation>
    <scope>NUCLEOTIDE SEQUENCE [LARGE SCALE GENOMIC DNA]</scope>
    <source>
        <strain evidence="2 3">S</strain>
    </source>
</reference>
<dbReference type="EMBL" id="KZ354704">
    <property type="protein sequence ID" value="PIO60830.1"/>
    <property type="molecule type" value="Genomic_DNA"/>
</dbReference>
<feature type="region of interest" description="Disordered" evidence="1">
    <location>
        <begin position="1"/>
        <end position="23"/>
    </location>
</feature>
<evidence type="ECO:0000313" key="2">
    <source>
        <dbReference type="EMBL" id="PIO60830.1"/>
    </source>
</evidence>